<keyword evidence="1" id="KW-0472">Membrane</keyword>
<dbReference type="RefSeq" id="WP_069657086.1">
    <property type="nucleotide sequence ID" value="NZ_MIJF01000035.1"/>
</dbReference>
<accession>A0A1D2YTV1</accession>
<feature type="transmembrane region" description="Helical" evidence="1">
    <location>
        <begin position="52"/>
        <end position="73"/>
    </location>
</feature>
<name>A0A1D2YTV1_9BACI</name>
<evidence type="ECO:0000256" key="1">
    <source>
        <dbReference type="SAM" id="Phobius"/>
    </source>
</evidence>
<dbReference type="Proteomes" id="UP000243739">
    <property type="component" value="Unassembled WGS sequence"/>
</dbReference>
<gene>
    <name evidence="2" type="ORF">BHF71_02700</name>
</gene>
<organism evidence="2 3">
    <name type="scientific">Vulcanibacillus modesticaldus</name>
    <dbReference type="NCBI Taxonomy" id="337097"/>
    <lineage>
        <taxon>Bacteria</taxon>
        <taxon>Bacillati</taxon>
        <taxon>Bacillota</taxon>
        <taxon>Bacilli</taxon>
        <taxon>Bacillales</taxon>
        <taxon>Bacillaceae</taxon>
        <taxon>Vulcanibacillus</taxon>
    </lineage>
</organism>
<dbReference type="InterPro" id="IPR043723">
    <property type="entry name" value="DUF5665"/>
</dbReference>
<keyword evidence="1" id="KW-1133">Transmembrane helix</keyword>
<dbReference type="AlphaFoldDB" id="A0A1D2YTV1"/>
<reference evidence="2 3" key="1">
    <citation type="submission" date="2016-09" db="EMBL/GenBank/DDBJ databases">
        <title>Draft genome sequence for the type strain of Vulcanibacillus modesticaldus BR, a strictly anaerobic, moderately thermophilic, and nitrate-reducing bacterium from deep sea-hydrothermal vents of the Mid-Atlantic Ridge.</title>
        <authorList>
            <person name="Abin C.A."/>
            <person name="Hollibaugh J.T."/>
        </authorList>
    </citation>
    <scope>NUCLEOTIDE SEQUENCE [LARGE SCALE GENOMIC DNA]</scope>
    <source>
        <strain evidence="2 3">BR</strain>
    </source>
</reference>
<evidence type="ECO:0000313" key="2">
    <source>
        <dbReference type="EMBL" id="OEF99109.1"/>
    </source>
</evidence>
<keyword evidence="3" id="KW-1185">Reference proteome</keyword>
<dbReference type="EMBL" id="MIJF01000035">
    <property type="protein sequence ID" value="OEF99109.1"/>
    <property type="molecule type" value="Genomic_DNA"/>
</dbReference>
<dbReference type="OrthoDB" id="1634137at2"/>
<evidence type="ECO:0000313" key="3">
    <source>
        <dbReference type="Proteomes" id="UP000243739"/>
    </source>
</evidence>
<dbReference type="STRING" id="337097.BHF71_02700"/>
<comment type="caution">
    <text evidence="2">The sequence shown here is derived from an EMBL/GenBank/DDBJ whole genome shotgun (WGS) entry which is preliminary data.</text>
</comment>
<proteinExistence type="predicted"/>
<protein>
    <submittedName>
        <fullName evidence="2">Uncharacterized protein</fullName>
    </submittedName>
</protein>
<sequence length="106" mass="11776">MTNKTENKHTIESIGEKLDQLGVQLERAQIADYVQLLNRPKRLLLLNLMTGIARGIGIAIGFTIFATTIIYFLQKLGALNIPIIGDYIAEIVKIVQAQLNLESGIR</sequence>
<dbReference type="Pfam" id="PF18910">
    <property type="entry name" value="DUF5665"/>
    <property type="match status" value="1"/>
</dbReference>
<keyword evidence="1" id="KW-0812">Transmembrane</keyword>